<name>A0ABN2RGI8_9MICO</name>
<dbReference type="RefSeq" id="WP_344058260.1">
    <property type="nucleotide sequence ID" value="NZ_BAAAPU010000003.1"/>
</dbReference>
<comment type="caution">
    <text evidence="1">The sequence shown here is derived from an EMBL/GenBank/DDBJ whole genome shotgun (WGS) entry which is preliminary data.</text>
</comment>
<keyword evidence="2" id="KW-1185">Reference proteome</keyword>
<gene>
    <name evidence="1" type="ORF">GCM10009817_05900</name>
</gene>
<evidence type="ECO:0000313" key="2">
    <source>
        <dbReference type="Proteomes" id="UP001500013"/>
    </source>
</evidence>
<reference evidence="1 2" key="1">
    <citation type="journal article" date="2019" name="Int. J. Syst. Evol. Microbiol.">
        <title>The Global Catalogue of Microorganisms (GCM) 10K type strain sequencing project: providing services to taxonomists for standard genome sequencing and annotation.</title>
        <authorList>
            <consortium name="The Broad Institute Genomics Platform"/>
            <consortium name="The Broad Institute Genome Sequencing Center for Infectious Disease"/>
            <person name="Wu L."/>
            <person name="Ma J."/>
        </authorList>
    </citation>
    <scope>NUCLEOTIDE SEQUENCE [LARGE SCALE GENOMIC DNA]</scope>
    <source>
        <strain evidence="1 2">JCM 15628</strain>
    </source>
</reference>
<dbReference type="Proteomes" id="UP001500013">
    <property type="component" value="Unassembled WGS sequence"/>
</dbReference>
<protein>
    <submittedName>
        <fullName evidence="1">Uncharacterized protein</fullName>
    </submittedName>
</protein>
<organism evidence="1 2">
    <name type="scientific">Terrabacter lapilli</name>
    <dbReference type="NCBI Taxonomy" id="436231"/>
    <lineage>
        <taxon>Bacteria</taxon>
        <taxon>Bacillati</taxon>
        <taxon>Actinomycetota</taxon>
        <taxon>Actinomycetes</taxon>
        <taxon>Micrococcales</taxon>
        <taxon>Intrasporangiaceae</taxon>
        <taxon>Terrabacter</taxon>
    </lineage>
</organism>
<proteinExistence type="predicted"/>
<evidence type="ECO:0000313" key="1">
    <source>
        <dbReference type="EMBL" id="GAA1968764.1"/>
    </source>
</evidence>
<accession>A0ABN2RGI8</accession>
<dbReference type="EMBL" id="BAAAPU010000003">
    <property type="protein sequence ID" value="GAA1968764.1"/>
    <property type="molecule type" value="Genomic_DNA"/>
</dbReference>
<sequence length="67" mass="7479">MTKDECEHYVDDVGGKVLGMSQAYAPAMKPGHGCEVFSLFRRSGLLPGEYLDRQFDNGREHQSSQSD</sequence>